<dbReference type="STRING" id="3750.A0A498I4L0"/>
<accession>A0A498I4L0</accession>
<keyword evidence="2" id="KW-1185">Reference proteome</keyword>
<organism evidence="1 2">
    <name type="scientific">Malus domestica</name>
    <name type="common">Apple</name>
    <name type="synonym">Pyrus malus</name>
    <dbReference type="NCBI Taxonomy" id="3750"/>
    <lineage>
        <taxon>Eukaryota</taxon>
        <taxon>Viridiplantae</taxon>
        <taxon>Streptophyta</taxon>
        <taxon>Embryophyta</taxon>
        <taxon>Tracheophyta</taxon>
        <taxon>Spermatophyta</taxon>
        <taxon>Magnoliopsida</taxon>
        <taxon>eudicotyledons</taxon>
        <taxon>Gunneridae</taxon>
        <taxon>Pentapetalae</taxon>
        <taxon>rosids</taxon>
        <taxon>fabids</taxon>
        <taxon>Rosales</taxon>
        <taxon>Rosaceae</taxon>
        <taxon>Amygdaloideae</taxon>
        <taxon>Maleae</taxon>
        <taxon>Malus</taxon>
    </lineage>
</organism>
<proteinExistence type="predicted"/>
<reference evidence="1 2" key="1">
    <citation type="submission" date="2018-10" db="EMBL/GenBank/DDBJ databases">
        <title>A high-quality apple genome assembly.</title>
        <authorList>
            <person name="Hu J."/>
        </authorList>
    </citation>
    <scope>NUCLEOTIDE SEQUENCE [LARGE SCALE GENOMIC DNA]</scope>
    <source>
        <strain evidence="2">cv. HFTH1</strain>
        <tissue evidence="1">Young leaf</tissue>
    </source>
</reference>
<comment type="caution">
    <text evidence="1">The sequence shown here is derived from an EMBL/GenBank/DDBJ whole genome shotgun (WGS) entry which is preliminary data.</text>
</comment>
<dbReference type="EMBL" id="RDQH01000340">
    <property type="protein sequence ID" value="RXH77025.1"/>
    <property type="molecule type" value="Genomic_DNA"/>
</dbReference>
<dbReference type="Gene3D" id="3.40.50.720">
    <property type="entry name" value="NAD(P)-binding Rossmann-like Domain"/>
    <property type="match status" value="2"/>
</dbReference>
<name>A0A498I4L0_MALDO</name>
<dbReference type="SUPFAM" id="SSF51735">
    <property type="entry name" value="NAD(P)-binding Rossmann-fold domains"/>
    <property type="match status" value="1"/>
</dbReference>
<dbReference type="Proteomes" id="UP000290289">
    <property type="component" value="Chromosome 14"/>
</dbReference>
<protein>
    <submittedName>
        <fullName evidence="1">Uncharacterized protein</fullName>
    </submittedName>
</protein>
<dbReference type="PANTHER" id="PTHR48476:SF1">
    <property type="entry name" value="SHORT-CHAIN DEHYDROGENASE TIC 32, CHLOROPLASTIC-LIKE"/>
    <property type="match status" value="1"/>
</dbReference>
<dbReference type="AlphaFoldDB" id="A0A498I4L0"/>
<evidence type="ECO:0000313" key="2">
    <source>
        <dbReference type="Proteomes" id="UP000290289"/>
    </source>
</evidence>
<gene>
    <name evidence="1" type="ORF">DVH24_019913</name>
</gene>
<dbReference type="PANTHER" id="PTHR48476">
    <property type="entry name" value="SHORT-CHAIN DEHYDROGENASE TIC 32, CHLOROPLASTIC-LIKE"/>
    <property type="match status" value="1"/>
</dbReference>
<sequence>MGGIFSKKGESGFSVSSTAEKVTQGIDGSGLTAIVTGHVLLYGAFGVETSRVLALRGVHVVMAVRNMEAGSNIKEAILKEVPNAKIGVMELDLSSLASVRKFATEYTSSGFPLNILIYQKYYAYGQSKLANILHANELTRRLKEEGAEVTANSLHPGTMLTNFMRYDCFLWCLLKVLGILVSKTVEQAQTTHGAATTCFVALHPQVNGVGGKYFVDCNVTKPSSQAKNADLAAKPWDFSSTTECSVALHHYIKDFNGECTMDSNKADLSSQANDAELAKKLCDFRLNPVNLGHKQQQLFP</sequence>
<evidence type="ECO:0000313" key="1">
    <source>
        <dbReference type="EMBL" id="RXH77025.1"/>
    </source>
</evidence>
<dbReference type="InterPro" id="IPR036291">
    <property type="entry name" value="NAD(P)-bd_dom_sf"/>
</dbReference>
<dbReference type="InterPro" id="IPR055280">
    <property type="entry name" value="TIC32"/>
</dbReference>